<name>A0A1I7TYM7_9PELO</name>
<sequence>MCIWRNSTYEFETFAPSILHKLAVIEVPTHSLAAFVILFKTPSKMKSVKWMMFIMHICGAYLDLFLSALSTQFFILPAAAGNSQGLLTFLGMPVKWQAYMFISGICLTGVPILGFFESRYTALVKGKGNSLFKCKKRCFRVFLKRYSITLISSFMPLISLYSLV</sequence>
<keyword evidence="1" id="KW-0472">Membrane</keyword>
<dbReference type="AlphaFoldDB" id="A0A1I7TYM7"/>
<keyword evidence="1" id="KW-0812">Transmembrane</keyword>
<reference evidence="3" key="1">
    <citation type="submission" date="2016-11" db="UniProtKB">
        <authorList>
            <consortium name="WormBaseParasite"/>
        </authorList>
    </citation>
    <scope>IDENTIFICATION</scope>
</reference>
<keyword evidence="2" id="KW-1185">Reference proteome</keyword>
<dbReference type="PANTHER" id="PTHR22941:SF27">
    <property type="entry name" value="SERPENTINE RECEPTOR, CLASS H"/>
    <property type="match status" value="1"/>
</dbReference>
<evidence type="ECO:0000313" key="3">
    <source>
        <dbReference type="WBParaSite" id="Csp11.Scaffold629.g13107.t1"/>
    </source>
</evidence>
<feature type="transmembrane region" description="Helical" evidence="1">
    <location>
        <begin position="96"/>
        <end position="116"/>
    </location>
</feature>
<evidence type="ECO:0000256" key="1">
    <source>
        <dbReference type="SAM" id="Phobius"/>
    </source>
</evidence>
<keyword evidence="1" id="KW-1133">Transmembrane helix</keyword>
<accession>A0A1I7TYM7</accession>
<dbReference type="PANTHER" id="PTHR22941">
    <property type="entry name" value="SERPENTINE RECEPTOR"/>
    <property type="match status" value="1"/>
</dbReference>
<feature type="transmembrane region" description="Helical" evidence="1">
    <location>
        <begin position="146"/>
        <end position="163"/>
    </location>
</feature>
<feature type="transmembrane region" description="Helical" evidence="1">
    <location>
        <begin position="51"/>
        <end position="76"/>
    </location>
</feature>
<dbReference type="Pfam" id="PF10318">
    <property type="entry name" value="7TM_GPCR_Srh"/>
    <property type="match status" value="1"/>
</dbReference>
<proteinExistence type="predicted"/>
<dbReference type="WBParaSite" id="Csp11.Scaffold629.g13107.t1">
    <property type="protein sequence ID" value="Csp11.Scaffold629.g13107.t1"/>
    <property type="gene ID" value="Csp11.Scaffold629.g13107"/>
</dbReference>
<dbReference type="Proteomes" id="UP000095282">
    <property type="component" value="Unplaced"/>
</dbReference>
<protein>
    <submittedName>
        <fullName evidence="3">Serpentine receptor class gamma</fullName>
    </submittedName>
</protein>
<evidence type="ECO:0000313" key="2">
    <source>
        <dbReference type="Proteomes" id="UP000095282"/>
    </source>
</evidence>
<dbReference type="InterPro" id="IPR053220">
    <property type="entry name" value="Nematode_rcpt-like_serp_H"/>
</dbReference>
<dbReference type="InterPro" id="IPR019422">
    <property type="entry name" value="7TM_GPCR_serpentine_rcpt_Srh"/>
</dbReference>
<organism evidence="2 3">
    <name type="scientific">Caenorhabditis tropicalis</name>
    <dbReference type="NCBI Taxonomy" id="1561998"/>
    <lineage>
        <taxon>Eukaryota</taxon>
        <taxon>Metazoa</taxon>
        <taxon>Ecdysozoa</taxon>
        <taxon>Nematoda</taxon>
        <taxon>Chromadorea</taxon>
        <taxon>Rhabditida</taxon>
        <taxon>Rhabditina</taxon>
        <taxon>Rhabditomorpha</taxon>
        <taxon>Rhabditoidea</taxon>
        <taxon>Rhabditidae</taxon>
        <taxon>Peloderinae</taxon>
        <taxon>Caenorhabditis</taxon>
    </lineage>
</organism>
<dbReference type="eggNOG" id="ENOG502TG9Y">
    <property type="taxonomic scope" value="Eukaryota"/>
</dbReference>